<sequence>MMAMTALPDRLTATCVMPSASDCVSTLPWSGWMNCGSSDTYITAILGFSRLVTRPMVNSVRGLLLGSSRTWNGERPPGRIACHAMYSRYSAPPIRSAS</sequence>
<dbReference type="EMBL" id="JAANIU010014125">
    <property type="protein sequence ID" value="KAG1529755.1"/>
    <property type="molecule type" value="Genomic_DNA"/>
</dbReference>
<accession>A0A9P7BZA7</accession>
<organism evidence="1 2">
    <name type="scientific">Rhizopus delemar</name>
    <dbReference type="NCBI Taxonomy" id="936053"/>
    <lineage>
        <taxon>Eukaryota</taxon>
        <taxon>Fungi</taxon>
        <taxon>Fungi incertae sedis</taxon>
        <taxon>Mucoromycota</taxon>
        <taxon>Mucoromycotina</taxon>
        <taxon>Mucoromycetes</taxon>
        <taxon>Mucorales</taxon>
        <taxon>Mucorineae</taxon>
        <taxon>Rhizopodaceae</taxon>
        <taxon>Rhizopus</taxon>
    </lineage>
</organism>
<keyword evidence="2" id="KW-1185">Reference proteome</keyword>
<dbReference type="AlphaFoldDB" id="A0A9P7BZA7"/>
<gene>
    <name evidence="1" type="ORF">G6F50_017780</name>
</gene>
<evidence type="ECO:0000313" key="1">
    <source>
        <dbReference type="EMBL" id="KAG1529755.1"/>
    </source>
</evidence>
<comment type="caution">
    <text evidence="1">The sequence shown here is derived from an EMBL/GenBank/DDBJ whole genome shotgun (WGS) entry which is preliminary data.</text>
</comment>
<protein>
    <submittedName>
        <fullName evidence="1">Uncharacterized protein</fullName>
    </submittedName>
</protein>
<dbReference type="Proteomes" id="UP000740926">
    <property type="component" value="Unassembled WGS sequence"/>
</dbReference>
<reference evidence="1 2" key="1">
    <citation type="journal article" date="2020" name="Microb. Genom.">
        <title>Genetic diversity of clinical and environmental Mucorales isolates obtained from an investigation of mucormycosis cases among solid organ transplant recipients.</title>
        <authorList>
            <person name="Nguyen M.H."/>
            <person name="Kaul D."/>
            <person name="Muto C."/>
            <person name="Cheng S.J."/>
            <person name="Richter R.A."/>
            <person name="Bruno V.M."/>
            <person name="Liu G."/>
            <person name="Beyhan S."/>
            <person name="Sundermann A.J."/>
            <person name="Mounaud S."/>
            <person name="Pasculle A.W."/>
            <person name="Nierman W.C."/>
            <person name="Driscoll E."/>
            <person name="Cumbie R."/>
            <person name="Clancy C.J."/>
            <person name="Dupont C.L."/>
        </authorList>
    </citation>
    <scope>NUCLEOTIDE SEQUENCE [LARGE SCALE GENOMIC DNA]</scope>
    <source>
        <strain evidence="1 2">GL24</strain>
    </source>
</reference>
<proteinExistence type="predicted"/>
<name>A0A9P7BZA7_9FUNG</name>
<evidence type="ECO:0000313" key="2">
    <source>
        <dbReference type="Proteomes" id="UP000740926"/>
    </source>
</evidence>